<dbReference type="STRING" id="500633.CLOHIR_00469"/>
<feature type="domain" description="HTH tetR-type" evidence="3">
    <location>
        <begin position="25"/>
        <end position="85"/>
    </location>
</feature>
<dbReference type="Proteomes" id="UP000003178">
    <property type="component" value="Unassembled WGS sequence"/>
</dbReference>
<accession>B6FX70</accession>
<sequence length="243" mass="28885">MIRYYCKKGSDLSMKNNVDKNYFKDLNRKDYIEKAYEIITNEGTKAISIRRIAKEMGCSSTCLYRYFKNLDELLFYAHMGFLNCYLEDLENAEKTWKTVWDQHLGVWECYTRAAFRYPEAFDMIFLHENSKNLDTAVVEYYNMFPENLSGFKEHLKKMLETPGFYDRDFEMCMQCVDAGQISLENAKKMNHMECTLYMGYLKDILSNGIKEEDIEDRVRCFVREVKDIANFYADKFEYTGAII</sequence>
<keyword evidence="5" id="KW-1185">Reference proteome</keyword>
<evidence type="ECO:0000313" key="4">
    <source>
        <dbReference type="EMBL" id="EEA85895.1"/>
    </source>
</evidence>
<dbReference type="InterPro" id="IPR009057">
    <property type="entry name" value="Homeodomain-like_sf"/>
</dbReference>
<keyword evidence="1 2" id="KW-0238">DNA-binding</keyword>
<evidence type="ECO:0000259" key="3">
    <source>
        <dbReference type="PROSITE" id="PS50977"/>
    </source>
</evidence>
<reference evidence="4 5" key="2">
    <citation type="submission" date="2008-10" db="EMBL/GenBank/DDBJ databases">
        <title>Draft genome sequence of Clostridium hiranonis (DSM 13275).</title>
        <authorList>
            <person name="Sudarsanam P."/>
            <person name="Ley R."/>
            <person name="Guruge J."/>
            <person name="Turnbaugh P.J."/>
            <person name="Mahowald M."/>
            <person name="Liep D."/>
            <person name="Gordon J."/>
        </authorList>
    </citation>
    <scope>NUCLEOTIDE SEQUENCE [LARGE SCALE GENOMIC DNA]</scope>
    <source>
        <strain evidence="4 5">DSM 13275</strain>
    </source>
</reference>
<evidence type="ECO:0000313" key="5">
    <source>
        <dbReference type="Proteomes" id="UP000003178"/>
    </source>
</evidence>
<protein>
    <submittedName>
        <fullName evidence="4">Transcriptional regulator, TetR family</fullName>
    </submittedName>
</protein>
<dbReference type="PROSITE" id="PS50977">
    <property type="entry name" value="HTH_TETR_2"/>
    <property type="match status" value="1"/>
</dbReference>
<evidence type="ECO:0000256" key="1">
    <source>
        <dbReference type="ARBA" id="ARBA00023125"/>
    </source>
</evidence>
<dbReference type="Pfam" id="PF00440">
    <property type="entry name" value="TetR_N"/>
    <property type="match status" value="1"/>
</dbReference>
<comment type="caution">
    <text evidence="4">The sequence shown here is derived from an EMBL/GenBank/DDBJ whole genome shotgun (WGS) entry which is preliminary data.</text>
</comment>
<dbReference type="Gene3D" id="1.10.357.10">
    <property type="entry name" value="Tetracycline Repressor, domain 2"/>
    <property type="match status" value="1"/>
</dbReference>
<organism evidence="4 5">
    <name type="scientific">Peptacetobacter hiranonis (strain DSM 13275 / JCM 10541 / KCTC 15199 / TO-931)</name>
    <name type="common">Clostridium hiranonis</name>
    <dbReference type="NCBI Taxonomy" id="500633"/>
    <lineage>
        <taxon>Bacteria</taxon>
        <taxon>Bacillati</taxon>
        <taxon>Bacillota</taxon>
        <taxon>Clostridia</taxon>
        <taxon>Peptostreptococcales</taxon>
        <taxon>Peptostreptococcaceae</taxon>
        <taxon>Peptacetobacter</taxon>
    </lineage>
</organism>
<proteinExistence type="predicted"/>
<dbReference type="GO" id="GO:0003677">
    <property type="term" value="F:DNA binding"/>
    <property type="evidence" value="ECO:0007669"/>
    <property type="project" value="UniProtKB-UniRule"/>
</dbReference>
<dbReference type="eggNOG" id="COG1309">
    <property type="taxonomic scope" value="Bacteria"/>
</dbReference>
<name>B6FX70_PEPHT</name>
<dbReference type="InterPro" id="IPR001647">
    <property type="entry name" value="HTH_TetR"/>
</dbReference>
<gene>
    <name evidence="4" type="ORF">CLOHIR_00469</name>
</gene>
<dbReference type="SUPFAM" id="SSF46689">
    <property type="entry name" value="Homeodomain-like"/>
    <property type="match status" value="1"/>
</dbReference>
<dbReference type="EMBL" id="ABWP01000015">
    <property type="protein sequence ID" value="EEA85895.1"/>
    <property type="molecule type" value="Genomic_DNA"/>
</dbReference>
<dbReference type="HOGENOM" id="CLU_094919_0_0_9"/>
<reference evidence="4 5" key="1">
    <citation type="submission" date="2008-09" db="EMBL/GenBank/DDBJ databases">
        <authorList>
            <person name="Fulton L."/>
            <person name="Clifton S."/>
            <person name="Fulton B."/>
            <person name="Xu J."/>
            <person name="Minx P."/>
            <person name="Pepin K.H."/>
            <person name="Johnson M."/>
            <person name="Thiruvilangam P."/>
            <person name="Bhonagiri V."/>
            <person name="Nash W.E."/>
            <person name="Mardis E.R."/>
            <person name="Wilson R.K."/>
        </authorList>
    </citation>
    <scope>NUCLEOTIDE SEQUENCE [LARGE SCALE GENOMIC DNA]</scope>
    <source>
        <strain evidence="4 5">DSM 13275</strain>
    </source>
</reference>
<dbReference type="AlphaFoldDB" id="B6FX70"/>
<feature type="DNA-binding region" description="H-T-H motif" evidence="2">
    <location>
        <begin position="48"/>
        <end position="67"/>
    </location>
</feature>
<evidence type="ECO:0000256" key="2">
    <source>
        <dbReference type="PROSITE-ProRule" id="PRU00335"/>
    </source>
</evidence>